<dbReference type="GeneTree" id="ENSGT00940000160994"/>
<evidence type="ECO:0000256" key="10">
    <source>
        <dbReference type="ARBA" id="ARBA00022807"/>
    </source>
</evidence>
<accession>A0A3Q1GN01</accession>
<evidence type="ECO:0000259" key="20">
    <source>
        <dbReference type="PROSITE" id="PS50208"/>
    </source>
</evidence>
<dbReference type="CDD" id="cd00032">
    <property type="entry name" value="CASc"/>
    <property type="match status" value="1"/>
</dbReference>
<dbReference type="SUPFAM" id="SSF52129">
    <property type="entry name" value="Caspase-like"/>
    <property type="match status" value="1"/>
</dbReference>
<reference evidence="21" key="1">
    <citation type="submission" date="2025-08" db="UniProtKB">
        <authorList>
            <consortium name="Ensembl"/>
        </authorList>
    </citation>
    <scope>IDENTIFICATION</scope>
</reference>
<evidence type="ECO:0000256" key="14">
    <source>
        <dbReference type="ARBA" id="ARBA00066479"/>
    </source>
</evidence>
<dbReference type="Proteomes" id="UP000257200">
    <property type="component" value="Unplaced"/>
</dbReference>
<protein>
    <recommendedName>
        <fullName evidence="15">Caspase-8</fullName>
        <ecNumber evidence="14">3.4.22.61</ecNumber>
    </recommendedName>
</protein>
<dbReference type="Pfam" id="PF00656">
    <property type="entry name" value="Peptidase_C14"/>
    <property type="match status" value="1"/>
</dbReference>
<feature type="domain" description="Caspase family p10" evidence="19">
    <location>
        <begin position="477"/>
        <end position="562"/>
    </location>
</feature>
<evidence type="ECO:0000256" key="15">
    <source>
        <dbReference type="ARBA" id="ARBA00068172"/>
    </source>
</evidence>
<evidence type="ECO:0000256" key="12">
    <source>
        <dbReference type="ARBA" id="ARBA00023242"/>
    </source>
</evidence>
<dbReference type="STRING" id="80966.ENSAPOP00000032126"/>
<keyword evidence="4" id="KW-0963">Cytoplasm</keyword>
<reference evidence="21" key="2">
    <citation type="submission" date="2025-09" db="UniProtKB">
        <authorList>
            <consortium name="Ensembl"/>
        </authorList>
    </citation>
    <scope>IDENTIFICATION</scope>
</reference>
<evidence type="ECO:0000256" key="17">
    <source>
        <dbReference type="SAM" id="MobiDB-lite"/>
    </source>
</evidence>
<keyword evidence="11" id="KW-0865">Zymogen</keyword>
<dbReference type="InterPro" id="IPR002138">
    <property type="entry name" value="Pept_C14_p10"/>
</dbReference>
<evidence type="ECO:0000313" key="21">
    <source>
        <dbReference type="Ensembl" id="ENSAPOP00000032126.1"/>
    </source>
</evidence>
<dbReference type="AlphaFoldDB" id="A0A3Q1GN01"/>
<dbReference type="Pfam" id="PF01335">
    <property type="entry name" value="DED"/>
    <property type="match status" value="2"/>
</dbReference>
<feature type="domain" description="Caspase family p20" evidence="20">
    <location>
        <begin position="327"/>
        <end position="453"/>
    </location>
</feature>
<name>A0A3Q1GN01_9TELE</name>
<dbReference type="Gene3D" id="1.10.533.10">
    <property type="entry name" value="Death Domain, Fas"/>
    <property type="match status" value="2"/>
</dbReference>
<keyword evidence="9" id="KW-0378">Hydrolase</keyword>
<feature type="domain" description="DED" evidence="18">
    <location>
        <begin position="90"/>
        <end position="157"/>
    </location>
</feature>
<proteinExistence type="inferred from homology"/>
<dbReference type="EC" id="3.4.22.61" evidence="14"/>
<evidence type="ECO:0000256" key="16">
    <source>
        <dbReference type="RuleBase" id="RU003971"/>
    </source>
</evidence>
<dbReference type="FunFam" id="1.10.533.10:FF:000016">
    <property type="entry name" value="CASP8 and FADD-like apoptosis regulator"/>
    <property type="match status" value="1"/>
</dbReference>
<dbReference type="GO" id="GO:0043065">
    <property type="term" value="P:positive regulation of apoptotic process"/>
    <property type="evidence" value="ECO:0007669"/>
    <property type="project" value="UniProtKB-ARBA"/>
</dbReference>
<dbReference type="GO" id="GO:0006915">
    <property type="term" value="P:apoptotic process"/>
    <property type="evidence" value="ECO:0007669"/>
    <property type="project" value="UniProtKB-KW"/>
</dbReference>
<dbReference type="GO" id="GO:0005886">
    <property type="term" value="C:plasma membrane"/>
    <property type="evidence" value="ECO:0007669"/>
    <property type="project" value="UniProtKB-ARBA"/>
</dbReference>
<comment type="catalytic activity">
    <reaction evidence="13">
        <text>Strict requirement for Asp at position P1 and has a preferred cleavage sequence of (Leu/Asp/Val)-Glu-Thr-Asp-|-(Gly/Ser/Ala).</text>
        <dbReference type="EC" id="3.4.22.61"/>
    </reaction>
</comment>
<evidence type="ECO:0000256" key="13">
    <source>
        <dbReference type="ARBA" id="ARBA00051626"/>
    </source>
</evidence>
<dbReference type="PROSITE" id="PS01122">
    <property type="entry name" value="CASPASE_CYS"/>
    <property type="match status" value="1"/>
</dbReference>
<dbReference type="GO" id="GO:0032991">
    <property type="term" value="C:protein-containing complex"/>
    <property type="evidence" value="ECO:0007669"/>
    <property type="project" value="UniProtKB-ARBA"/>
</dbReference>
<dbReference type="InterPro" id="IPR033139">
    <property type="entry name" value="Caspase_cys_AS"/>
</dbReference>
<dbReference type="GO" id="GO:0006508">
    <property type="term" value="P:proteolysis"/>
    <property type="evidence" value="ECO:0007669"/>
    <property type="project" value="UniProtKB-KW"/>
</dbReference>
<dbReference type="PANTHER" id="PTHR48169">
    <property type="entry name" value="DED DOMAIN-CONTAINING PROTEIN"/>
    <property type="match status" value="1"/>
</dbReference>
<keyword evidence="8" id="KW-0677">Repeat</keyword>
<feature type="domain" description="DED" evidence="18">
    <location>
        <begin position="2"/>
        <end position="79"/>
    </location>
</feature>
<dbReference type="PRINTS" id="PR00376">
    <property type="entry name" value="IL1BCENZYME"/>
</dbReference>
<evidence type="ECO:0000256" key="2">
    <source>
        <dbReference type="ARBA" id="ARBA00004496"/>
    </source>
</evidence>
<evidence type="ECO:0000256" key="1">
    <source>
        <dbReference type="ARBA" id="ARBA00004123"/>
    </source>
</evidence>
<evidence type="ECO:0000256" key="6">
    <source>
        <dbReference type="ARBA" id="ARBA00022670"/>
    </source>
</evidence>
<dbReference type="SMART" id="SM00031">
    <property type="entry name" value="DED"/>
    <property type="match status" value="2"/>
</dbReference>
<evidence type="ECO:0000256" key="5">
    <source>
        <dbReference type="ARBA" id="ARBA00022553"/>
    </source>
</evidence>
<dbReference type="InterPro" id="IPR001309">
    <property type="entry name" value="Pept_C14_p20"/>
</dbReference>
<feature type="compositionally biased region" description="Low complexity" evidence="17">
    <location>
        <begin position="186"/>
        <end position="202"/>
    </location>
</feature>
<keyword evidence="7" id="KW-0053">Apoptosis</keyword>
<dbReference type="InterPro" id="IPR016129">
    <property type="entry name" value="Caspase_his_AS"/>
</dbReference>
<dbReference type="InterPro" id="IPR011600">
    <property type="entry name" value="Pept_C14_caspase"/>
</dbReference>
<dbReference type="PROSITE" id="PS50208">
    <property type="entry name" value="CASPASE_P20"/>
    <property type="match status" value="1"/>
</dbReference>
<dbReference type="InterPro" id="IPR015917">
    <property type="entry name" value="Pept_C14A"/>
</dbReference>
<dbReference type="GO" id="GO:0051604">
    <property type="term" value="P:protein maturation"/>
    <property type="evidence" value="ECO:0007669"/>
    <property type="project" value="UniProtKB-ARBA"/>
</dbReference>
<evidence type="ECO:0000256" key="11">
    <source>
        <dbReference type="ARBA" id="ARBA00023145"/>
    </source>
</evidence>
<keyword evidence="22" id="KW-1185">Reference proteome</keyword>
<dbReference type="InterPro" id="IPR011029">
    <property type="entry name" value="DEATH-like_dom_sf"/>
</dbReference>
<dbReference type="Gene3D" id="3.40.50.1460">
    <property type="match status" value="1"/>
</dbReference>
<dbReference type="CDD" id="cd08792">
    <property type="entry name" value="DED_Caspase_8_10_r1"/>
    <property type="match status" value="1"/>
</dbReference>
<evidence type="ECO:0000256" key="8">
    <source>
        <dbReference type="ARBA" id="ARBA00022737"/>
    </source>
</evidence>
<dbReference type="InParanoid" id="A0A3Q1GN01"/>
<feature type="region of interest" description="Disordered" evidence="17">
    <location>
        <begin position="184"/>
        <end position="204"/>
    </location>
</feature>
<dbReference type="InterPro" id="IPR029030">
    <property type="entry name" value="Caspase-like_dom_sf"/>
</dbReference>
<evidence type="ECO:0000256" key="4">
    <source>
        <dbReference type="ARBA" id="ARBA00022490"/>
    </source>
</evidence>
<sequence>MDFQKLLLDVGKALSRDDIKALAFLCTDLLGRNPNTVESASDLFSRLADQDQLSPEKPHLLKELLLTIQRPRLLRDLRLNDLQTTSLISPYRKLLYSLSEEITDDRLRDMKFLLNKELPRRKLEDSVTTLEVFLEMEHLDLITDTNLNTLENIFESVCPMLNREINRYKTQQVPNTNLIAQEMSRPRSSSLPFPTSPSLPRTGSLEMQVPNTNLIAQEMSPLRPSSNSFLTPSFQSTGSIEMQAFPPLALSSMNYSNTSVDECEGLAQNLSSLHTEPHRCASLEEVKHYAVKYASPQENTNSSGMQTSQTTSTLIEGLGTYPMISAKRGICLIINNYDFSKSIVTLKNREGTMVDEKCLQEVFEWLGFEVQKHRDCDKRKILSVVSELSRKDHSQMDCFVCCVLSHGLEGAVYGADGQEVKLIELTDPFDGLNCPSLAEKPKLFFIQACQGSVEQRAVYIEADSGTSSRICSDAVRARDSIPSKADHLLGMATVPLFVSYRDKTNGAWFIQSLCQNLVQMVPREYDLVSIMTKVNADVSKKNAGSSKQMPQPSFSLRKKVVFPVPKASPPNLWPELQVCSHNK</sequence>
<keyword evidence="5" id="KW-0597">Phosphoprotein</keyword>
<dbReference type="GO" id="GO:0005634">
    <property type="term" value="C:nucleus"/>
    <property type="evidence" value="ECO:0007669"/>
    <property type="project" value="UniProtKB-SubCell"/>
</dbReference>
<dbReference type="PROSITE" id="PS50168">
    <property type="entry name" value="DED"/>
    <property type="match status" value="2"/>
</dbReference>
<evidence type="ECO:0000313" key="22">
    <source>
        <dbReference type="Proteomes" id="UP000257200"/>
    </source>
</evidence>
<dbReference type="GO" id="GO:0004197">
    <property type="term" value="F:cysteine-type endopeptidase activity"/>
    <property type="evidence" value="ECO:0007669"/>
    <property type="project" value="InterPro"/>
</dbReference>
<organism evidence="21 22">
    <name type="scientific">Acanthochromis polyacanthus</name>
    <name type="common">spiny chromis</name>
    <dbReference type="NCBI Taxonomy" id="80966"/>
    <lineage>
        <taxon>Eukaryota</taxon>
        <taxon>Metazoa</taxon>
        <taxon>Chordata</taxon>
        <taxon>Craniata</taxon>
        <taxon>Vertebrata</taxon>
        <taxon>Euteleostomi</taxon>
        <taxon>Actinopterygii</taxon>
        <taxon>Neopterygii</taxon>
        <taxon>Teleostei</taxon>
        <taxon>Neoteleostei</taxon>
        <taxon>Acanthomorphata</taxon>
        <taxon>Ovalentaria</taxon>
        <taxon>Pomacentridae</taxon>
        <taxon>Acanthochromis</taxon>
    </lineage>
</organism>
<keyword evidence="6" id="KW-0645">Protease</keyword>
<dbReference type="FunFam" id="3.40.50.1460:FF:000008">
    <property type="entry name" value="caspase-8 isoform X1"/>
    <property type="match status" value="1"/>
</dbReference>
<dbReference type="Ensembl" id="ENSAPOT00000025773.1">
    <property type="protein sequence ID" value="ENSAPOP00000032126.1"/>
    <property type="gene ID" value="ENSAPOG00000019830.1"/>
</dbReference>
<dbReference type="InterPro" id="IPR001875">
    <property type="entry name" value="DED_dom"/>
</dbReference>
<comment type="subcellular location">
    <subcellularLocation>
        <location evidence="2">Cytoplasm</location>
    </subcellularLocation>
    <subcellularLocation>
        <location evidence="1">Nucleus</location>
    </subcellularLocation>
</comment>
<keyword evidence="10" id="KW-0788">Thiol protease</keyword>
<evidence type="ECO:0000256" key="9">
    <source>
        <dbReference type="ARBA" id="ARBA00022801"/>
    </source>
</evidence>
<dbReference type="PROSITE" id="PS50207">
    <property type="entry name" value="CASPASE_P10"/>
    <property type="match status" value="1"/>
</dbReference>
<evidence type="ECO:0000256" key="7">
    <source>
        <dbReference type="ARBA" id="ARBA00022703"/>
    </source>
</evidence>
<keyword evidence="12" id="KW-0539">Nucleus</keyword>
<evidence type="ECO:0000259" key="18">
    <source>
        <dbReference type="PROSITE" id="PS50168"/>
    </source>
</evidence>
<comment type="similarity">
    <text evidence="3 16">Belongs to the peptidase C14A family.</text>
</comment>
<dbReference type="PROSITE" id="PS01121">
    <property type="entry name" value="CASPASE_HIS"/>
    <property type="match status" value="1"/>
</dbReference>
<dbReference type="SMART" id="SM00115">
    <property type="entry name" value="CASc"/>
    <property type="match status" value="1"/>
</dbReference>
<dbReference type="SUPFAM" id="SSF47986">
    <property type="entry name" value="DEATH domain"/>
    <property type="match status" value="2"/>
</dbReference>
<dbReference type="PANTHER" id="PTHR48169:SF7">
    <property type="entry name" value="CASPASE 10"/>
    <property type="match status" value="1"/>
</dbReference>
<dbReference type="CDD" id="cd08334">
    <property type="entry name" value="DED_Caspase_8_10_r2"/>
    <property type="match status" value="1"/>
</dbReference>
<dbReference type="GO" id="GO:0005737">
    <property type="term" value="C:cytoplasm"/>
    <property type="evidence" value="ECO:0007669"/>
    <property type="project" value="UniProtKB-SubCell"/>
</dbReference>
<evidence type="ECO:0000259" key="19">
    <source>
        <dbReference type="PROSITE" id="PS50207"/>
    </source>
</evidence>
<evidence type="ECO:0000256" key="3">
    <source>
        <dbReference type="ARBA" id="ARBA00010134"/>
    </source>
</evidence>